<protein>
    <submittedName>
        <fullName evidence="1">Uncharacterized protein</fullName>
    </submittedName>
</protein>
<name>A0A6A0B975_9LACT</name>
<proteinExistence type="predicted"/>
<sequence>MDFNKNFDDLHKDHFAPTIWKKEIPIRSTVEYISDRNGQSTSSKKFGNAYKHIFYIADHMQNQSSAFTGNFLKEKMGSAKHIDICLLRDAALGNVIGYGMLLEYATKFDTFRYAVSYADKDDAASNKIDEELKKMLDSAINR</sequence>
<gene>
    <name evidence="1" type="ORF">Hs20B_16830</name>
</gene>
<dbReference type="EMBL" id="BLLH01000011">
    <property type="protein sequence ID" value="GFH41285.1"/>
    <property type="molecule type" value="Genomic_DNA"/>
</dbReference>
<comment type="caution">
    <text evidence="1">The sequence shown here is derived from an EMBL/GenBank/DDBJ whole genome shotgun (WGS) entry which is preliminary data.</text>
</comment>
<dbReference type="AlphaFoldDB" id="A0A6A0B975"/>
<reference evidence="1 2" key="1">
    <citation type="submission" date="2020-02" db="EMBL/GenBank/DDBJ databases">
        <title>Draft genome sequence of Lactococcus sp. Hs20B0-1.</title>
        <authorList>
            <person name="Noda S."/>
            <person name="Yuki M."/>
            <person name="Ohkuma M."/>
        </authorList>
    </citation>
    <scope>NUCLEOTIDE SEQUENCE [LARGE SCALE GENOMIC DNA]</scope>
    <source>
        <strain evidence="1 2">Hs20B0-1</strain>
    </source>
</reference>
<keyword evidence="2" id="KW-1185">Reference proteome</keyword>
<evidence type="ECO:0000313" key="2">
    <source>
        <dbReference type="Proteomes" id="UP000475928"/>
    </source>
</evidence>
<dbReference type="RefSeq" id="WP_172357626.1">
    <property type="nucleotide sequence ID" value="NZ_BLLH01000011.1"/>
</dbReference>
<dbReference type="Proteomes" id="UP000475928">
    <property type="component" value="Unassembled WGS sequence"/>
</dbReference>
<accession>A0A6A0B975</accession>
<organism evidence="1 2">
    <name type="scientific">Pseudolactococcus insecticola</name>
    <dbReference type="NCBI Taxonomy" id="2709158"/>
    <lineage>
        <taxon>Bacteria</taxon>
        <taxon>Bacillati</taxon>
        <taxon>Bacillota</taxon>
        <taxon>Bacilli</taxon>
        <taxon>Lactobacillales</taxon>
        <taxon>Streptococcaceae</taxon>
        <taxon>Pseudolactococcus</taxon>
    </lineage>
</organism>
<evidence type="ECO:0000313" key="1">
    <source>
        <dbReference type="EMBL" id="GFH41285.1"/>
    </source>
</evidence>